<comment type="subunit">
    <text evidence="5">Homotetramer.</text>
</comment>
<comment type="function">
    <text evidence="5">Involved in the TCA cycle. Catalyzes the stereospecific interconversion of fumarate to L-malate.</text>
</comment>
<dbReference type="Proteomes" id="UP000030491">
    <property type="component" value="Unassembled WGS sequence"/>
</dbReference>
<evidence type="ECO:0000313" key="8">
    <source>
        <dbReference type="EMBL" id="KGF92523.1"/>
    </source>
</evidence>
<comment type="pathway">
    <text evidence="5">Carbohydrate metabolism; tricarboxylic acid cycle; (S)-malate from fumarate: step 1/1.</text>
</comment>
<reference evidence="9" key="1">
    <citation type="journal article" date="2014" name="Sci. Data">
        <title>Genomes of diverse isolates of the marine cyanobacterium Prochlorococcus.</title>
        <authorList>
            <person name="Biller S."/>
            <person name="Berube P."/>
            <person name="Thompson J."/>
            <person name="Kelly L."/>
            <person name="Roggensack S."/>
            <person name="Awad L."/>
            <person name="Roache-Johnson K."/>
            <person name="Ding H."/>
            <person name="Giovannoni S.J."/>
            <person name="Moore L.R."/>
            <person name="Chisholm S.W."/>
        </authorList>
    </citation>
    <scope>NUCLEOTIDE SEQUENCE [LARGE SCALE GENOMIC DNA]</scope>
</reference>
<keyword evidence="3 5" id="KW-0963">Cytoplasm</keyword>
<feature type="binding site" description="in site B" evidence="5">
    <location>
        <begin position="136"/>
        <end position="139"/>
    </location>
    <ligand>
        <name>substrate</name>
    </ligand>
</feature>
<dbReference type="PRINTS" id="PR00149">
    <property type="entry name" value="FUMRATELYASE"/>
</dbReference>
<comment type="catalytic activity">
    <reaction evidence="5">
        <text>(S)-malate = fumarate + H2O</text>
        <dbReference type="Rhea" id="RHEA:12460"/>
        <dbReference type="ChEBI" id="CHEBI:15377"/>
        <dbReference type="ChEBI" id="CHEBI:15589"/>
        <dbReference type="ChEBI" id="CHEBI:29806"/>
        <dbReference type="EC" id="4.2.1.2"/>
    </reaction>
</comment>
<feature type="domain" description="Fumarate lyase N-terminal" evidence="6">
    <location>
        <begin position="19"/>
        <end position="349"/>
    </location>
</feature>
<dbReference type="UniPathway" id="UPA00223">
    <property type="reaction ID" value="UER01007"/>
</dbReference>
<dbReference type="CDD" id="cd01362">
    <property type="entry name" value="Fumarase_classII"/>
    <property type="match status" value="1"/>
</dbReference>
<dbReference type="GO" id="GO:0006106">
    <property type="term" value="P:fumarate metabolic process"/>
    <property type="evidence" value="ECO:0007669"/>
    <property type="project" value="InterPro"/>
</dbReference>
<dbReference type="InterPro" id="IPR024083">
    <property type="entry name" value="Fumarase/histidase_N"/>
</dbReference>
<gene>
    <name evidence="5" type="primary">fumC</name>
    <name evidence="8" type="ORF">EU93_0482</name>
</gene>
<dbReference type="PANTHER" id="PTHR11444">
    <property type="entry name" value="ASPARTATEAMMONIA/ARGININOSUCCINATE/ADENYLOSUCCINATE LYASE"/>
    <property type="match status" value="1"/>
</dbReference>
<evidence type="ECO:0000256" key="4">
    <source>
        <dbReference type="ARBA" id="ARBA00023239"/>
    </source>
</evidence>
<dbReference type="GO" id="GO:0008797">
    <property type="term" value="F:aspartate ammonia-lyase activity"/>
    <property type="evidence" value="ECO:0007669"/>
    <property type="project" value="UniProtKB-EC"/>
</dbReference>
<dbReference type="FunFam" id="1.10.40.30:FF:000002">
    <property type="entry name" value="Fumarate hydratase class II"/>
    <property type="match status" value="1"/>
</dbReference>
<comment type="miscellaneous">
    <text evidence="5">There are 2 substrate-binding sites: the catalytic A site, and the non-catalytic B site that may play a role in the transfer of substrate or product between the active site and the solvent. Alternatively, the B site may bind allosteric effectors.</text>
</comment>
<evidence type="ECO:0000256" key="5">
    <source>
        <dbReference type="HAMAP-Rule" id="MF_00743"/>
    </source>
</evidence>
<evidence type="ECO:0000256" key="3">
    <source>
        <dbReference type="ARBA" id="ARBA00022490"/>
    </source>
</evidence>
<dbReference type="InterPro" id="IPR022761">
    <property type="entry name" value="Fumarate_lyase_N"/>
</dbReference>
<keyword evidence="5" id="KW-0816">Tricarboxylic acid cycle</keyword>
<dbReference type="PROSITE" id="PS00163">
    <property type="entry name" value="FUMARATE_LYASES"/>
    <property type="match status" value="1"/>
</dbReference>
<keyword evidence="4 5" id="KW-0456">Lyase</keyword>
<dbReference type="EC" id="4.2.1.2" evidence="5"/>
<proteinExistence type="inferred from homology"/>
<comment type="catalytic activity">
    <reaction evidence="1">
        <text>L-aspartate = fumarate + NH4(+)</text>
        <dbReference type="Rhea" id="RHEA:16601"/>
        <dbReference type="ChEBI" id="CHEBI:28938"/>
        <dbReference type="ChEBI" id="CHEBI:29806"/>
        <dbReference type="ChEBI" id="CHEBI:29991"/>
        <dbReference type="EC" id="4.3.1.1"/>
    </reaction>
</comment>
<comment type="subcellular location">
    <subcellularLocation>
        <location evidence="5">Cytoplasm</location>
    </subcellularLocation>
</comment>
<dbReference type="GO" id="GO:0004333">
    <property type="term" value="F:fumarate hydratase activity"/>
    <property type="evidence" value="ECO:0007669"/>
    <property type="project" value="UniProtKB-UniRule"/>
</dbReference>
<organism evidence="8 9">
    <name type="scientific">Prochlorococcus marinus str. MIT 9116</name>
    <dbReference type="NCBI Taxonomy" id="167544"/>
    <lineage>
        <taxon>Bacteria</taxon>
        <taxon>Bacillati</taxon>
        <taxon>Cyanobacteriota</taxon>
        <taxon>Cyanophyceae</taxon>
        <taxon>Synechococcales</taxon>
        <taxon>Prochlorococcaceae</taxon>
        <taxon>Prochlorococcus</taxon>
    </lineage>
</organism>
<dbReference type="GO" id="GO:0005737">
    <property type="term" value="C:cytoplasm"/>
    <property type="evidence" value="ECO:0007669"/>
    <property type="project" value="UniProtKB-SubCell"/>
</dbReference>
<dbReference type="Gene3D" id="1.10.275.10">
    <property type="entry name" value="Fumarase/aspartase (N-terminal domain)"/>
    <property type="match status" value="1"/>
</dbReference>
<feature type="site" description="Important for catalytic activity" evidence="5">
    <location>
        <position position="338"/>
    </location>
</feature>
<comment type="caution">
    <text evidence="8">The sequence shown here is derived from an EMBL/GenBank/DDBJ whole genome shotgun (WGS) entry which is preliminary data.</text>
</comment>
<name>A0A0A1ZWK9_PROMR</name>
<feature type="domain" description="Fumarase C C-terminal" evidence="7">
    <location>
        <begin position="415"/>
        <end position="467"/>
    </location>
</feature>
<protein>
    <recommendedName>
        <fullName evidence="5">Fumarate hydratase class II</fullName>
        <shortName evidence="5">Fumarase C</shortName>
        <ecNumber evidence="5">4.2.1.2</ecNumber>
    </recommendedName>
    <alternativeName>
        <fullName evidence="5">Aerobic fumarase</fullName>
    </alternativeName>
    <alternativeName>
        <fullName evidence="5">Iron-independent fumarase</fullName>
    </alternativeName>
</protein>
<feature type="binding site" evidence="5">
    <location>
        <begin position="331"/>
        <end position="333"/>
    </location>
    <ligand>
        <name>substrate</name>
    </ligand>
</feature>
<evidence type="ECO:0000313" key="9">
    <source>
        <dbReference type="Proteomes" id="UP000030491"/>
    </source>
</evidence>
<dbReference type="Pfam" id="PF00206">
    <property type="entry name" value="Lyase_1"/>
    <property type="match status" value="1"/>
</dbReference>
<dbReference type="AlphaFoldDB" id="A0A0A1ZWK9"/>
<accession>A0A0A1ZWK9</accession>
<dbReference type="HAMAP" id="MF_00743">
    <property type="entry name" value="FumaraseC"/>
    <property type="match status" value="1"/>
</dbReference>
<dbReference type="GO" id="GO:0006108">
    <property type="term" value="P:malate metabolic process"/>
    <property type="evidence" value="ECO:0007669"/>
    <property type="project" value="TreeGrafter"/>
</dbReference>
<evidence type="ECO:0000259" key="6">
    <source>
        <dbReference type="Pfam" id="PF00206"/>
    </source>
</evidence>
<sequence length="467" mass="51815">MFSEELMTKNFRIEKDSMGTIEVPIEALWGAQTQRSIINFSIGEELIPIELIYSLTIIKKAASIANFNLGLIDKRKKDLIVEACKEILDGLHDSQFPLKVWQTGSGTQTNMNVNEVISNIAALKTNSKLGSNQPIHPNDDVNKSQSTNDTFPAAIQISVVNEIIKNLVPTIRELTKILDKKSEKWKELIKIGRTHFQDAVPLTFGQEISGWSEQLKDAENAIIMSLNELYFLPLGGTAVGTGINCPKGFCEESIKSISDDTNLIFYKSKNNFSIMASHDRLAQVMSQIKILAGALFKISNDIKILSSGPRSGIYEIIIPQNEPGSSIMPGKVNPTQCEALSMVCTQIMGLEYAVSMANSSGTLQMNEYKPLIGFNILTSLKLLKNVIENFRIKLIDGMEPNQKKMKLNLENSLMLVTAIVPKVGYEKAAEIANLAFKESLNLKEATLKLGYLKEDEFNEAMNINSMI</sequence>
<feature type="binding site" evidence="5">
    <location>
        <begin position="105"/>
        <end position="107"/>
    </location>
    <ligand>
        <name>substrate</name>
    </ligand>
</feature>
<dbReference type="InterPro" id="IPR000362">
    <property type="entry name" value="Fumarate_lyase_fam"/>
</dbReference>
<dbReference type="InterPro" id="IPR018951">
    <property type="entry name" value="Fumarase_C_C"/>
</dbReference>
<dbReference type="InterPro" id="IPR008948">
    <property type="entry name" value="L-Aspartase-like"/>
</dbReference>
<feature type="active site" description="Proton donor/acceptor" evidence="5">
    <location>
        <position position="195"/>
    </location>
</feature>
<evidence type="ECO:0000256" key="1">
    <source>
        <dbReference type="ARBA" id="ARBA00001494"/>
    </source>
</evidence>
<evidence type="ECO:0000259" key="7">
    <source>
        <dbReference type="Pfam" id="PF10415"/>
    </source>
</evidence>
<feature type="active site" evidence="5">
    <location>
        <position position="325"/>
    </location>
</feature>
<dbReference type="PANTHER" id="PTHR11444:SF1">
    <property type="entry name" value="FUMARATE HYDRATASE, MITOCHONDRIAL"/>
    <property type="match status" value="1"/>
</dbReference>
<comment type="similarity">
    <text evidence="2 5">Belongs to the class-II fumarase/aspartase family. Fumarase subfamily.</text>
</comment>
<dbReference type="InterPro" id="IPR020557">
    <property type="entry name" value="Fumarate_lyase_CS"/>
</dbReference>
<dbReference type="FunFam" id="1.10.275.10:FF:000001">
    <property type="entry name" value="Fumarate hydratase, mitochondrial"/>
    <property type="match status" value="1"/>
</dbReference>
<dbReference type="InterPro" id="IPR005677">
    <property type="entry name" value="Fum_hydII"/>
</dbReference>
<evidence type="ECO:0000256" key="2">
    <source>
        <dbReference type="ARBA" id="ARBA00009084"/>
    </source>
</evidence>
<feature type="binding site" evidence="5">
    <location>
        <position position="326"/>
    </location>
    <ligand>
        <name>substrate</name>
    </ligand>
</feature>
<feature type="binding site" evidence="5">
    <location>
        <position position="194"/>
    </location>
    <ligand>
        <name>substrate</name>
    </ligand>
</feature>
<dbReference type="SUPFAM" id="SSF48557">
    <property type="entry name" value="L-aspartase-like"/>
    <property type="match status" value="1"/>
</dbReference>
<dbReference type="EMBL" id="JNAJ01000006">
    <property type="protein sequence ID" value="KGF92523.1"/>
    <property type="molecule type" value="Genomic_DNA"/>
</dbReference>
<dbReference type="FunFam" id="1.20.200.10:FF:000001">
    <property type="entry name" value="Fumarate hydratase, mitochondrial"/>
    <property type="match status" value="1"/>
</dbReference>
<dbReference type="Gene3D" id="1.10.40.30">
    <property type="entry name" value="Fumarase/aspartase (C-terminal domain)"/>
    <property type="match status" value="1"/>
</dbReference>
<feature type="binding site" evidence="5">
    <location>
        <begin position="146"/>
        <end position="148"/>
    </location>
    <ligand>
        <name>substrate</name>
    </ligand>
</feature>
<dbReference type="Gene3D" id="1.20.200.10">
    <property type="entry name" value="Fumarase/aspartase (Central domain)"/>
    <property type="match status" value="1"/>
</dbReference>
<dbReference type="Pfam" id="PF10415">
    <property type="entry name" value="FumaraseC_C"/>
    <property type="match status" value="1"/>
</dbReference>
<dbReference type="GO" id="GO:0006099">
    <property type="term" value="P:tricarboxylic acid cycle"/>
    <property type="evidence" value="ECO:0007669"/>
    <property type="project" value="UniProtKB-UniRule"/>
</dbReference>